<keyword evidence="4 6" id="KW-1133">Transmembrane helix</keyword>
<dbReference type="AlphaFoldDB" id="D7LMH8"/>
<evidence type="ECO:0000256" key="4">
    <source>
        <dbReference type="ARBA" id="ARBA00022989"/>
    </source>
</evidence>
<evidence type="ECO:0000256" key="2">
    <source>
        <dbReference type="ARBA" id="ARBA00009074"/>
    </source>
</evidence>
<reference evidence="8" key="1">
    <citation type="journal article" date="2011" name="Nat. Genet.">
        <title>The Arabidopsis lyrata genome sequence and the basis of rapid genome size change.</title>
        <authorList>
            <person name="Hu T.T."/>
            <person name="Pattyn P."/>
            <person name="Bakker E.G."/>
            <person name="Cao J."/>
            <person name="Cheng J.-F."/>
            <person name="Clark R.M."/>
            <person name="Fahlgren N."/>
            <person name="Fawcett J.A."/>
            <person name="Grimwood J."/>
            <person name="Gundlach H."/>
            <person name="Haberer G."/>
            <person name="Hollister J.D."/>
            <person name="Ossowski S."/>
            <person name="Ottilar R.P."/>
            <person name="Salamov A.A."/>
            <person name="Schneeberger K."/>
            <person name="Spannagl M."/>
            <person name="Wang X."/>
            <person name="Yang L."/>
            <person name="Nasrallah M.E."/>
            <person name="Bergelson J."/>
            <person name="Carrington J.C."/>
            <person name="Gaut B.S."/>
            <person name="Schmutz J."/>
            <person name="Mayer K.F.X."/>
            <person name="Van de Peer Y."/>
            <person name="Grigoriev I.V."/>
            <person name="Nordborg M."/>
            <person name="Weigel D."/>
            <person name="Guo Y.-L."/>
        </authorList>
    </citation>
    <scope>NUCLEOTIDE SEQUENCE [LARGE SCALE GENOMIC DNA]</scope>
    <source>
        <strain evidence="8">cv. MN47</strain>
    </source>
</reference>
<gene>
    <name evidence="7" type="ORF">ARALYDRAFT_905509</name>
</gene>
<evidence type="ECO:0000313" key="8">
    <source>
        <dbReference type="Proteomes" id="UP000008694"/>
    </source>
</evidence>
<dbReference type="EMBL" id="GL348717">
    <property type="protein sequence ID" value="EFH51902.1"/>
    <property type="molecule type" value="Genomic_DNA"/>
</dbReference>
<evidence type="ECO:0000256" key="5">
    <source>
        <dbReference type="ARBA" id="ARBA00023136"/>
    </source>
</evidence>
<dbReference type="KEGG" id="aly:9311711"/>
<evidence type="ECO:0000256" key="1">
    <source>
        <dbReference type="ARBA" id="ARBA00004370"/>
    </source>
</evidence>
<organism evidence="8">
    <name type="scientific">Arabidopsis lyrata subsp. lyrata</name>
    <name type="common">Lyre-leaved rock-cress</name>
    <dbReference type="NCBI Taxonomy" id="81972"/>
    <lineage>
        <taxon>Eukaryota</taxon>
        <taxon>Viridiplantae</taxon>
        <taxon>Streptophyta</taxon>
        <taxon>Embryophyta</taxon>
        <taxon>Tracheophyta</taxon>
        <taxon>Spermatophyta</taxon>
        <taxon>Magnoliopsida</taxon>
        <taxon>eudicotyledons</taxon>
        <taxon>Gunneridae</taxon>
        <taxon>Pentapetalae</taxon>
        <taxon>rosids</taxon>
        <taxon>malvids</taxon>
        <taxon>Brassicales</taxon>
        <taxon>Brassicaceae</taxon>
        <taxon>Camelineae</taxon>
        <taxon>Arabidopsis</taxon>
    </lineage>
</organism>
<name>D7LMH8_ARALL</name>
<protein>
    <submittedName>
        <fullName evidence="7">Uncharacterized protein</fullName>
    </submittedName>
</protein>
<comment type="similarity">
    <text evidence="2">Belongs to the UPF0496 family.</text>
</comment>
<keyword evidence="8" id="KW-1185">Reference proteome</keyword>
<proteinExistence type="inferred from homology"/>
<dbReference type="Proteomes" id="UP000008694">
    <property type="component" value="Unassembled WGS sequence"/>
</dbReference>
<evidence type="ECO:0000256" key="6">
    <source>
        <dbReference type="SAM" id="Phobius"/>
    </source>
</evidence>
<dbReference type="GO" id="GO:0016020">
    <property type="term" value="C:membrane"/>
    <property type="evidence" value="ECO:0007669"/>
    <property type="project" value="UniProtKB-SubCell"/>
</dbReference>
<dbReference type="Gramene" id="scaffold_501213.1">
    <property type="protein sequence ID" value="scaffold_501213.1"/>
    <property type="gene ID" value="scaffold_501213.1"/>
</dbReference>
<accession>D7LMH8</accession>
<keyword evidence="3 6" id="KW-0812">Transmembrane</keyword>
<keyword evidence="5 6" id="KW-0472">Membrane</keyword>
<dbReference type="OrthoDB" id="1045588at2759"/>
<comment type="subcellular location">
    <subcellularLocation>
        <location evidence="1">Membrane</location>
    </subcellularLocation>
</comment>
<dbReference type="HOGENOM" id="CLU_1973538_0_0_1"/>
<sequence length="127" mass="14147">MHTDEFATQYESVYKDHVMLLEKIRELEVVLEKKHKHAKTSRRVAVGFLAALSLPVVAIVVVAASNPAFGMAGQAGEKSFEKMKKIYELTKKVENSKETLLGLSLLIGNRTEVNIEAMKTIKSLVEC</sequence>
<dbReference type="InterPro" id="IPR007749">
    <property type="entry name" value="DUF677"/>
</dbReference>
<evidence type="ECO:0000313" key="7">
    <source>
        <dbReference type="EMBL" id="EFH51902.1"/>
    </source>
</evidence>
<dbReference type="Pfam" id="PF05055">
    <property type="entry name" value="DUF677"/>
    <property type="match status" value="1"/>
</dbReference>
<feature type="transmembrane region" description="Helical" evidence="6">
    <location>
        <begin position="44"/>
        <end position="64"/>
    </location>
</feature>
<evidence type="ECO:0000256" key="3">
    <source>
        <dbReference type="ARBA" id="ARBA00022692"/>
    </source>
</evidence>